<evidence type="ECO:0000313" key="2">
    <source>
        <dbReference type="Proteomes" id="UP001314181"/>
    </source>
</evidence>
<protein>
    <submittedName>
        <fullName evidence="1">Uncharacterized protein</fullName>
    </submittedName>
</protein>
<name>A0ABM9N6V5_9RICK</name>
<gene>
    <name evidence="1" type="ORF">CAXC1_110008</name>
</gene>
<sequence>MTSGIVDEINAPRLQIAVDICERVRIILDDKEKCHDLSMMGQSHEIHMHATVLEDAGLFAIFNSSYRQAKKIIVMFSKQKNKFDPKKSADMLRVIANNKKEKEEIEQDSQLQTLCSSLFDGIKTDFRKLQKINEWAVSVWKRYASGDKFSQNVRQWLLKEDRDDLDIAVELANNEHFVVLKNKIMNIKDDVSLKITIGEYLDNLRKKVASLRELKN</sequence>
<dbReference type="RefSeq" id="WP_338363256.1">
    <property type="nucleotide sequence ID" value="NZ_CAWVOK010000002.1"/>
</dbReference>
<dbReference type="EMBL" id="CAWVOK010000002">
    <property type="protein sequence ID" value="CAK8162300.1"/>
    <property type="molecule type" value="Genomic_DNA"/>
</dbReference>
<keyword evidence="2" id="KW-1185">Reference proteome</keyword>
<proteinExistence type="predicted"/>
<organism evidence="1 2">
    <name type="scientific">Candidatus Xenohaliotis californiensis</name>
    <dbReference type="NCBI Taxonomy" id="84677"/>
    <lineage>
        <taxon>Bacteria</taxon>
        <taxon>Pseudomonadati</taxon>
        <taxon>Pseudomonadota</taxon>
        <taxon>Alphaproteobacteria</taxon>
        <taxon>Rickettsiales</taxon>
        <taxon>Anaplasmataceae</taxon>
        <taxon>Candidatus Xenohaliotis</taxon>
    </lineage>
</organism>
<evidence type="ECO:0000313" key="1">
    <source>
        <dbReference type="EMBL" id="CAK8162300.1"/>
    </source>
</evidence>
<comment type="caution">
    <text evidence="1">The sequence shown here is derived from an EMBL/GenBank/DDBJ whole genome shotgun (WGS) entry which is preliminary data.</text>
</comment>
<accession>A0ABM9N6V5</accession>
<reference evidence="1 2" key="1">
    <citation type="submission" date="2024-01" db="EMBL/GenBank/DDBJ databases">
        <authorList>
            <person name="Kunselman E."/>
        </authorList>
    </citation>
    <scope>NUCLEOTIDE SEQUENCE [LARGE SCALE GENOMIC DNA]</scope>
    <source>
        <strain evidence="1">2 abalone samples</strain>
    </source>
</reference>
<dbReference type="Proteomes" id="UP001314181">
    <property type="component" value="Unassembled WGS sequence"/>
</dbReference>